<dbReference type="OrthoDB" id="278442at2"/>
<dbReference type="RefSeq" id="WP_145282840.1">
    <property type="nucleotide sequence ID" value="NZ_CP036291.1"/>
</dbReference>
<dbReference type="Pfam" id="PF13488">
    <property type="entry name" value="Gly-zipper_Omp"/>
    <property type="match status" value="1"/>
</dbReference>
<organism evidence="3 4">
    <name type="scientific">Pirellulimonas nuda</name>
    <dbReference type="NCBI Taxonomy" id="2528009"/>
    <lineage>
        <taxon>Bacteria</taxon>
        <taxon>Pseudomonadati</taxon>
        <taxon>Planctomycetota</taxon>
        <taxon>Planctomycetia</taxon>
        <taxon>Pirellulales</taxon>
        <taxon>Lacipirellulaceae</taxon>
        <taxon>Pirellulimonas</taxon>
    </lineage>
</organism>
<sequence length="200" mass="20649" precursor="true">MRAFVGLLLACAVSASPAVAQNTQRGAAVGGVTGAIAGALIGDHNGEAGAGAAIGGLVGAGVGAVFGNAKDKEQEQARYYAQQQRAVAVQAAVSTADVVAMCRSGLSDSLVVNQVSQRGVQRRLEVADIIQLHQAGVSEPVISAMQHAPVGGPPVYQSAPQPVIVERHYAPAPVYYVAPPRPRVQVIYGAHYGRGHHHHW</sequence>
<feature type="chain" id="PRO_5021932859" description="Glycine zipper domain-containing protein" evidence="1">
    <location>
        <begin position="21"/>
        <end position="200"/>
    </location>
</feature>
<evidence type="ECO:0000313" key="4">
    <source>
        <dbReference type="Proteomes" id="UP000317429"/>
    </source>
</evidence>
<dbReference type="AlphaFoldDB" id="A0A518D9M9"/>
<keyword evidence="4" id="KW-1185">Reference proteome</keyword>
<gene>
    <name evidence="3" type="ORF">Pla175_15620</name>
</gene>
<dbReference type="Proteomes" id="UP000317429">
    <property type="component" value="Chromosome"/>
</dbReference>
<dbReference type="KEGG" id="pnd:Pla175_15620"/>
<evidence type="ECO:0000313" key="3">
    <source>
        <dbReference type="EMBL" id="QDU88190.1"/>
    </source>
</evidence>
<name>A0A518D9M9_9BACT</name>
<evidence type="ECO:0000259" key="2">
    <source>
        <dbReference type="Pfam" id="PF13488"/>
    </source>
</evidence>
<dbReference type="EMBL" id="CP036291">
    <property type="protein sequence ID" value="QDU88190.1"/>
    <property type="molecule type" value="Genomic_DNA"/>
</dbReference>
<accession>A0A518D9M9</accession>
<protein>
    <recommendedName>
        <fullName evidence="2">Glycine zipper domain-containing protein</fullName>
    </recommendedName>
</protein>
<keyword evidence="1" id="KW-0732">Signal</keyword>
<feature type="signal peptide" evidence="1">
    <location>
        <begin position="1"/>
        <end position="20"/>
    </location>
</feature>
<feature type="domain" description="Glycine zipper" evidence="2">
    <location>
        <begin position="29"/>
        <end position="74"/>
    </location>
</feature>
<proteinExistence type="predicted"/>
<evidence type="ECO:0000256" key="1">
    <source>
        <dbReference type="SAM" id="SignalP"/>
    </source>
</evidence>
<reference evidence="3 4" key="1">
    <citation type="submission" date="2019-02" db="EMBL/GenBank/DDBJ databases">
        <title>Deep-cultivation of Planctomycetes and their phenomic and genomic characterization uncovers novel biology.</title>
        <authorList>
            <person name="Wiegand S."/>
            <person name="Jogler M."/>
            <person name="Boedeker C."/>
            <person name="Pinto D."/>
            <person name="Vollmers J."/>
            <person name="Rivas-Marin E."/>
            <person name="Kohn T."/>
            <person name="Peeters S.H."/>
            <person name="Heuer A."/>
            <person name="Rast P."/>
            <person name="Oberbeckmann S."/>
            <person name="Bunk B."/>
            <person name="Jeske O."/>
            <person name="Meyerdierks A."/>
            <person name="Storesund J.E."/>
            <person name="Kallscheuer N."/>
            <person name="Luecker S."/>
            <person name="Lage O.M."/>
            <person name="Pohl T."/>
            <person name="Merkel B.J."/>
            <person name="Hornburger P."/>
            <person name="Mueller R.-W."/>
            <person name="Bruemmer F."/>
            <person name="Labrenz M."/>
            <person name="Spormann A.M."/>
            <person name="Op den Camp H."/>
            <person name="Overmann J."/>
            <person name="Amann R."/>
            <person name="Jetten M.S.M."/>
            <person name="Mascher T."/>
            <person name="Medema M.H."/>
            <person name="Devos D.P."/>
            <person name="Kaster A.-K."/>
            <person name="Ovreas L."/>
            <person name="Rohde M."/>
            <person name="Galperin M.Y."/>
            <person name="Jogler C."/>
        </authorList>
    </citation>
    <scope>NUCLEOTIDE SEQUENCE [LARGE SCALE GENOMIC DNA]</scope>
    <source>
        <strain evidence="3 4">Pla175</strain>
    </source>
</reference>
<dbReference type="InterPro" id="IPR039567">
    <property type="entry name" value="Gly-zipper"/>
</dbReference>